<reference evidence="2" key="1">
    <citation type="journal article" date="2021" name="Nat. Commun.">
        <title>Genetic determinants of endophytism in the Arabidopsis root mycobiome.</title>
        <authorList>
            <person name="Mesny F."/>
            <person name="Miyauchi S."/>
            <person name="Thiergart T."/>
            <person name="Pickel B."/>
            <person name="Atanasova L."/>
            <person name="Karlsson M."/>
            <person name="Huettel B."/>
            <person name="Barry K.W."/>
            <person name="Haridas S."/>
            <person name="Chen C."/>
            <person name="Bauer D."/>
            <person name="Andreopoulos W."/>
            <person name="Pangilinan J."/>
            <person name="LaButti K."/>
            <person name="Riley R."/>
            <person name="Lipzen A."/>
            <person name="Clum A."/>
            <person name="Drula E."/>
            <person name="Henrissat B."/>
            <person name="Kohler A."/>
            <person name="Grigoriev I.V."/>
            <person name="Martin F.M."/>
            <person name="Hacquard S."/>
        </authorList>
    </citation>
    <scope>NUCLEOTIDE SEQUENCE</scope>
    <source>
        <strain evidence="2">MPI-CAGE-AT-0023</strain>
    </source>
</reference>
<dbReference type="AlphaFoldDB" id="A0A9P9KNL6"/>
<gene>
    <name evidence="2" type="ORF">BKA55DRAFT_535977</name>
</gene>
<sequence>MVVLLASRLITIQLNVKIFCVLLICNIRLLAITDFSRPIDVAESTIGRLDAALVAAKTNPPVCLIYGAAWVDTVKVAVKICAEPQKFGGLMVLLAALGVVEDFCGEICFTAVAGVKTNALAVVAYGSGLLDVGCKKSNKS</sequence>
<evidence type="ECO:0000313" key="2">
    <source>
        <dbReference type="EMBL" id="KAH7260969.1"/>
    </source>
</evidence>
<comment type="caution">
    <text evidence="2">The sequence shown here is derived from an EMBL/GenBank/DDBJ whole genome shotgun (WGS) entry which is preliminary data.</text>
</comment>
<keyword evidence="1" id="KW-0472">Membrane</keyword>
<feature type="transmembrane region" description="Helical" evidence="1">
    <location>
        <begin position="12"/>
        <end position="31"/>
    </location>
</feature>
<name>A0A9P9KNL6_FUSRE</name>
<proteinExistence type="predicted"/>
<evidence type="ECO:0000313" key="3">
    <source>
        <dbReference type="Proteomes" id="UP000720189"/>
    </source>
</evidence>
<keyword evidence="1" id="KW-0812">Transmembrane</keyword>
<protein>
    <submittedName>
        <fullName evidence="2">Uncharacterized protein</fullName>
    </submittedName>
</protein>
<dbReference type="RefSeq" id="XP_046052846.1">
    <property type="nucleotide sequence ID" value="XM_046189761.1"/>
</dbReference>
<organism evidence="2 3">
    <name type="scientific">Fusarium redolens</name>
    <dbReference type="NCBI Taxonomy" id="48865"/>
    <lineage>
        <taxon>Eukaryota</taxon>
        <taxon>Fungi</taxon>
        <taxon>Dikarya</taxon>
        <taxon>Ascomycota</taxon>
        <taxon>Pezizomycotina</taxon>
        <taxon>Sordariomycetes</taxon>
        <taxon>Hypocreomycetidae</taxon>
        <taxon>Hypocreales</taxon>
        <taxon>Nectriaceae</taxon>
        <taxon>Fusarium</taxon>
        <taxon>Fusarium redolens species complex</taxon>
    </lineage>
</organism>
<dbReference type="GeneID" id="70219715"/>
<dbReference type="EMBL" id="JAGMUX010000004">
    <property type="protein sequence ID" value="KAH7260969.1"/>
    <property type="molecule type" value="Genomic_DNA"/>
</dbReference>
<keyword evidence="1" id="KW-1133">Transmembrane helix</keyword>
<evidence type="ECO:0000256" key="1">
    <source>
        <dbReference type="SAM" id="Phobius"/>
    </source>
</evidence>
<dbReference type="Proteomes" id="UP000720189">
    <property type="component" value="Unassembled WGS sequence"/>
</dbReference>
<accession>A0A9P9KNL6</accession>
<keyword evidence="3" id="KW-1185">Reference proteome</keyword>